<evidence type="ECO:0000256" key="5">
    <source>
        <dbReference type="ARBA" id="ARBA00022692"/>
    </source>
</evidence>
<keyword evidence="9" id="KW-1015">Disulfide bond</keyword>
<comment type="caution">
    <text evidence="14">Lacks conserved residue(s) required for the propagation of feature annotation.</text>
</comment>
<dbReference type="InterPro" id="IPR046815">
    <property type="entry name" value="P2RX7_C"/>
</dbReference>
<dbReference type="Gene3D" id="2.60.490.10">
    <property type="entry name" value="atp-gated p2x4 ion channel domain"/>
    <property type="match status" value="1"/>
</dbReference>
<dbReference type="GO" id="GO:0001614">
    <property type="term" value="F:purinergic nucleotide receptor activity"/>
    <property type="evidence" value="ECO:0007669"/>
    <property type="project" value="InterPro"/>
</dbReference>
<evidence type="ECO:0000313" key="17">
    <source>
        <dbReference type="EMBL" id="CAG5919283.1"/>
    </source>
</evidence>
<comment type="catalytic activity">
    <reaction evidence="13">
        <text>Ca(2+)(in) = Ca(2+)(out)</text>
        <dbReference type="Rhea" id="RHEA:29671"/>
        <dbReference type="ChEBI" id="CHEBI:29108"/>
    </reaction>
</comment>
<protein>
    <recommendedName>
        <fullName evidence="14">P2X purinoceptor</fullName>
    </recommendedName>
</protein>
<keyword evidence="18" id="KW-1185">Reference proteome</keyword>
<evidence type="ECO:0000256" key="15">
    <source>
        <dbReference type="SAM" id="MobiDB-lite"/>
    </source>
</evidence>
<keyword evidence="6 14" id="KW-1133">Transmembrane helix</keyword>
<comment type="caution">
    <text evidence="17">The sequence shown here is derived from an EMBL/GenBank/DDBJ whole genome shotgun (WGS) entry which is preliminary data.</text>
</comment>
<keyword evidence="4" id="KW-1003">Cell membrane</keyword>
<feature type="transmembrane region" description="Helical" evidence="14">
    <location>
        <begin position="49"/>
        <end position="65"/>
    </location>
</feature>
<evidence type="ECO:0000256" key="10">
    <source>
        <dbReference type="ARBA" id="ARBA00023180"/>
    </source>
</evidence>
<dbReference type="PANTHER" id="PTHR10125:SF13">
    <property type="entry name" value="P2X PURINOCEPTOR 7"/>
    <property type="match status" value="1"/>
</dbReference>
<dbReference type="InterPro" id="IPR027309">
    <property type="entry name" value="P2X_extracellular_dom_sf"/>
</dbReference>
<keyword evidence="10" id="KW-0325">Glycoprotein</keyword>
<evidence type="ECO:0000256" key="6">
    <source>
        <dbReference type="ARBA" id="ARBA00022989"/>
    </source>
</evidence>
<feature type="domain" description="P2X purinoreceptor 7 intracellular" evidence="16">
    <location>
        <begin position="399"/>
        <end position="573"/>
    </location>
</feature>
<keyword evidence="3 14" id="KW-0813">Transport</keyword>
<evidence type="ECO:0000313" key="18">
    <source>
        <dbReference type="Proteomes" id="UP000677803"/>
    </source>
</evidence>
<evidence type="ECO:0000259" key="16">
    <source>
        <dbReference type="Pfam" id="PF20478"/>
    </source>
</evidence>
<dbReference type="InterPro" id="IPR053792">
    <property type="entry name" value="P2X_RECEPTOR_CS"/>
</dbReference>
<dbReference type="OrthoDB" id="494673at2759"/>
<dbReference type="EMBL" id="CAJRST010011112">
    <property type="protein sequence ID" value="CAG5919283.1"/>
    <property type="molecule type" value="Genomic_DNA"/>
</dbReference>
<dbReference type="PRINTS" id="PR01307">
    <property type="entry name" value="P2XRECEPTOR"/>
</dbReference>
<evidence type="ECO:0000256" key="3">
    <source>
        <dbReference type="ARBA" id="ARBA00022448"/>
    </source>
</evidence>
<dbReference type="Gene3D" id="1.10.287.940">
    <property type="entry name" value="atp-gated p2x4 ion channel"/>
    <property type="match status" value="1"/>
</dbReference>
<keyword evidence="11" id="KW-1071">Ligand-gated ion channel</keyword>
<keyword evidence="5 14" id="KW-0812">Transmembrane</keyword>
<dbReference type="Pfam" id="PF20478">
    <property type="entry name" value="P2RX7_C"/>
    <property type="match status" value="1"/>
</dbReference>
<proteinExistence type="inferred from homology"/>
<evidence type="ECO:0000256" key="4">
    <source>
        <dbReference type="ARBA" id="ARBA00022475"/>
    </source>
</evidence>
<dbReference type="GO" id="GO:0098794">
    <property type="term" value="C:postsynapse"/>
    <property type="evidence" value="ECO:0007669"/>
    <property type="project" value="GOC"/>
</dbReference>
<dbReference type="GO" id="GO:0033198">
    <property type="term" value="P:response to ATP"/>
    <property type="evidence" value="ECO:0007669"/>
    <property type="project" value="InterPro"/>
</dbReference>
<keyword evidence="14" id="KW-0675">Receptor</keyword>
<dbReference type="Pfam" id="PF00864">
    <property type="entry name" value="P2X_receptor"/>
    <property type="match status" value="1"/>
</dbReference>
<keyword evidence="8 14" id="KW-0472">Membrane</keyword>
<feature type="non-terminal residue" evidence="17">
    <location>
        <position position="1"/>
    </location>
</feature>
<evidence type="ECO:0000256" key="9">
    <source>
        <dbReference type="ARBA" id="ARBA00023157"/>
    </source>
</evidence>
<dbReference type="AlphaFoldDB" id="A0A8S4B2F4"/>
<gene>
    <name evidence="17" type="ORF">MMEN_LOCUS10208</name>
</gene>
<keyword evidence="12 14" id="KW-0407">Ion channel</keyword>
<accession>A0A8S4B2F4</accession>
<organism evidence="17 18">
    <name type="scientific">Menidia menidia</name>
    <name type="common">Atlantic silverside</name>
    <dbReference type="NCBI Taxonomy" id="238744"/>
    <lineage>
        <taxon>Eukaryota</taxon>
        <taxon>Metazoa</taxon>
        <taxon>Chordata</taxon>
        <taxon>Craniata</taxon>
        <taxon>Vertebrata</taxon>
        <taxon>Euteleostomi</taxon>
        <taxon>Actinopterygii</taxon>
        <taxon>Neopterygii</taxon>
        <taxon>Teleostei</taxon>
        <taxon>Neoteleostei</taxon>
        <taxon>Acanthomorphata</taxon>
        <taxon>Ovalentaria</taxon>
        <taxon>Atherinomorphae</taxon>
        <taxon>Atheriniformes</taxon>
        <taxon>Atherinopsidae</taxon>
        <taxon>Menidiinae</taxon>
        <taxon>Menidia</taxon>
    </lineage>
</organism>
<name>A0A8S4B2F4_9TELE</name>
<dbReference type="GO" id="GO:0005886">
    <property type="term" value="C:plasma membrane"/>
    <property type="evidence" value="ECO:0007669"/>
    <property type="project" value="UniProtKB-SubCell"/>
</dbReference>
<dbReference type="GO" id="GO:0070588">
    <property type="term" value="P:calcium ion transmembrane transport"/>
    <property type="evidence" value="ECO:0007669"/>
    <property type="project" value="TreeGrafter"/>
</dbReference>
<dbReference type="InterPro" id="IPR059116">
    <property type="entry name" value="P2X_receptor"/>
</dbReference>
<comment type="similarity">
    <text evidence="2 14">Belongs to the P2X receptor family.</text>
</comment>
<dbReference type="PROSITE" id="PS01212">
    <property type="entry name" value="P2X_RECEPTOR"/>
    <property type="match status" value="1"/>
</dbReference>
<dbReference type="GO" id="GO:0004931">
    <property type="term" value="F:extracellularly ATP-gated monoatomic cation channel activity"/>
    <property type="evidence" value="ECO:0007669"/>
    <property type="project" value="InterPro"/>
</dbReference>
<evidence type="ECO:0000256" key="7">
    <source>
        <dbReference type="ARBA" id="ARBA00023065"/>
    </source>
</evidence>
<dbReference type="FunFam" id="2.60.490.10:FF:000001">
    <property type="entry name" value="P2X purinoceptor"/>
    <property type="match status" value="1"/>
</dbReference>
<feature type="region of interest" description="Disordered" evidence="15">
    <location>
        <begin position="1"/>
        <end position="21"/>
    </location>
</feature>
<evidence type="ECO:0000256" key="8">
    <source>
        <dbReference type="ARBA" id="ARBA00023136"/>
    </source>
</evidence>
<sequence>LPPPEPKVQQKSPKKSSSSMPLCDPLGLCQYQTNKLVRIRSVRLGSLKWSLNGAILLFICVMMLWNRKYQEFDLVVSSVTTKVKGVAQTRLPGVGNLVWDMVDYSGPSQDKNSFFVVTNVIITRSQKQGKCPEVPHKGRVCHTDNNCEKGAWDQQSHGIQTGSCVRFDAMKKTCEVSAWCPVEAKTTPPRPALLGAAENFTVLIKNNIRFPAFNFIRRNILPQMNDAYLRSCHWGSDPLCPIFRLGDVVREAGEQFSSMAVEGGVIGILIEWDCNLDRFMHRCLPKYSFRRLDEKESNRTLYPGLNFRYAKYNLVNGVEERTLYKAFGIRFDVMVFGQAGKFSFIQLIIYIGSTLSYYALTTVFIDWLIETSCYSAEVGQNYSERKVESVPDTQQCILYVSYIDETKLRLVKRSHKKSLQDVKPMSVQERREDARHLGAVLFLLQPAVGVDQDAAPAPAPKGRRPSWCRCGGCSASSLLQEQLCCRRGDGVCITSSPLFEKLVLRRPLLEAVLLHRDPLWAPAGGAGGAILRQCAYEQYISWRLGILPSDTQPAIPSCCVGRITAAFPSPDGADKEPLSSTSTSDALTTCHSN</sequence>
<keyword evidence="7 14" id="KW-0406">Ion transport</keyword>
<comment type="subcellular location">
    <subcellularLocation>
        <location evidence="1">Cell membrane</location>
        <topology evidence="1">Multi-pass membrane protein</topology>
    </subcellularLocation>
    <subcellularLocation>
        <location evidence="14">Membrane</location>
        <topology evidence="14">Multi-pass membrane protein</topology>
    </subcellularLocation>
</comment>
<comment type="function">
    <text evidence="14">Receptor for ATP that acts as a ligand-gated ion channel.</text>
</comment>
<evidence type="ECO:0000256" key="13">
    <source>
        <dbReference type="ARBA" id="ARBA00036634"/>
    </source>
</evidence>
<evidence type="ECO:0000256" key="2">
    <source>
        <dbReference type="ARBA" id="ARBA00009848"/>
    </source>
</evidence>
<dbReference type="NCBIfam" id="TIGR00863">
    <property type="entry name" value="P2X"/>
    <property type="match status" value="1"/>
</dbReference>
<evidence type="ECO:0000256" key="11">
    <source>
        <dbReference type="ARBA" id="ARBA00023286"/>
    </source>
</evidence>
<evidence type="ECO:0000256" key="12">
    <source>
        <dbReference type="ARBA" id="ARBA00023303"/>
    </source>
</evidence>
<feature type="compositionally biased region" description="Low complexity" evidence="15">
    <location>
        <begin position="7"/>
        <end position="19"/>
    </location>
</feature>
<evidence type="ECO:0000256" key="1">
    <source>
        <dbReference type="ARBA" id="ARBA00004651"/>
    </source>
</evidence>
<dbReference type="Proteomes" id="UP000677803">
    <property type="component" value="Unassembled WGS sequence"/>
</dbReference>
<reference evidence="17" key="1">
    <citation type="submission" date="2021-05" db="EMBL/GenBank/DDBJ databases">
        <authorList>
            <person name="Tigano A."/>
        </authorList>
    </citation>
    <scope>NUCLEOTIDE SEQUENCE</scope>
</reference>
<dbReference type="InterPro" id="IPR001429">
    <property type="entry name" value="P2X_purnocptor"/>
</dbReference>
<dbReference type="PANTHER" id="PTHR10125">
    <property type="entry name" value="P2X PURINOCEPTOR"/>
    <property type="match status" value="1"/>
</dbReference>
<evidence type="ECO:0000256" key="14">
    <source>
        <dbReference type="RuleBase" id="RU000681"/>
    </source>
</evidence>